<feature type="region of interest" description="Disordered" evidence="1">
    <location>
        <begin position="1"/>
        <end position="25"/>
    </location>
</feature>
<dbReference type="AlphaFoldDB" id="A0A5N4C5S3"/>
<dbReference type="Proteomes" id="UP000299084">
    <property type="component" value="Unassembled WGS sequence"/>
</dbReference>
<gene>
    <name evidence="2" type="ORF">Cadr_000030587</name>
</gene>
<name>A0A5N4C5S3_CAMDR</name>
<evidence type="ECO:0000313" key="3">
    <source>
        <dbReference type="Proteomes" id="UP000299084"/>
    </source>
</evidence>
<dbReference type="EMBL" id="JWIN03000036">
    <property type="protein sequence ID" value="KAB1253734.1"/>
    <property type="molecule type" value="Genomic_DNA"/>
</dbReference>
<evidence type="ECO:0000256" key="1">
    <source>
        <dbReference type="SAM" id="MobiDB-lite"/>
    </source>
</evidence>
<comment type="caution">
    <text evidence="2">The sequence shown here is derived from an EMBL/GenBank/DDBJ whole genome shotgun (WGS) entry which is preliminary data.</text>
</comment>
<sequence>MGGEARKSLGPRGGTASASARPALNGTLGHEGNTVSIKVTFYFCQIIYGNSLPVLCSTGVQLLPPPQLGSRRRSAPGQVTEIGGCGSPLAMCVGRGCCPQPFRILTTRASFREDGSKGWDALSCSLSPTAATVVLGWRLPEDTAPGTLVVLSIACGSCPGPAFRQEDETGRVSVLPGSSDSDLLRVRGPDQVRCLRGCAHCSAVVRPPVGWWSKVADATERETELGTTVSFPVTWALAPRLSLKQGPPGRLRIPSQAPALRSPGITAASGHRTGLWKCALWTVSKWRETDSAAERWDGPNRSGHRACAPARVGVRACVTVCARVCESRH</sequence>
<keyword evidence="3" id="KW-1185">Reference proteome</keyword>
<proteinExistence type="predicted"/>
<protein>
    <submittedName>
        <fullName evidence="2">Uncharacterized protein</fullName>
    </submittedName>
</protein>
<evidence type="ECO:0000313" key="2">
    <source>
        <dbReference type="EMBL" id="KAB1253734.1"/>
    </source>
</evidence>
<organism evidence="2 3">
    <name type="scientific">Camelus dromedarius</name>
    <name type="common">Dromedary</name>
    <name type="synonym">Arabian camel</name>
    <dbReference type="NCBI Taxonomy" id="9838"/>
    <lineage>
        <taxon>Eukaryota</taxon>
        <taxon>Metazoa</taxon>
        <taxon>Chordata</taxon>
        <taxon>Craniata</taxon>
        <taxon>Vertebrata</taxon>
        <taxon>Euteleostomi</taxon>
        <taxon>Mammalia</taxon>
        <taxon>Eutheria</taxon>
        <taxon>Laurasiatheria</taxon>
        <taxon>Artiodactyla</taxon>
        <taxon>Tylopoda</taxon>
        <taxon>Camelidae</taxon>
        <taxon>Camelus</taxon>
    </lineage>
</organism>
<accession>A0A5N4C5S3</accession>
<reference evidence="2 3" key="1">
    <citation type="journal article" date="2019" name="Mol. Ecol. Resour.">
        <title>Improving Illumina assemblies with Hi-C and long reads: an example with the North African dromedary.</title>
        <authorList>
            <person name="Elbers J.P."/>
            <person name="Rogers M.F."/>
            <person name="Perelman P.L."/>
            <person name="Proskuryakova A.A."/>
            <person name="Serdyukova N.A."/>
            <person name="Johnson W.E."/>
            <person name="Horin P."/>
            <person name="Corander J."/>
            <person name="Murphy D."/>
            <person name="Burger P.A."/>
        </authorList>
    </citation>
    <scope>NUCLEOTIDE SEQUENCE [LARGE SCALE GENOMIC DNA]</scope>
    <source>
        <strain evidence="2">Drom800</strain>
        <tissue evidence="2">Blood</tissue>
    </source>
</reference>